<evidence type="ECO:0000313" key="2">
    <source>
        <dbReference type="EMBL" id="MBC5635002.1"/>
    </source>
</evidence>
<evidence type="ECO:0000313" key="3">
    <source>
        <dbReference type="Proteomes" id="UP000651475"/>
    </source>
</evidence>
<dbReference type="Proteomes" id="UP000651475">
    <property type="component" value="Unassembled WGS sequence"/>
</dbReference>
<sequence>MDKQELIKEIIRLESEINKKEEELAAICEKEIQPLISAKKYQDAKRYVLDFYRNCVDERGNSISIEKDMIVAKLNSLISNKK</sequence>
<accession>A0ABR7DUG3</accession>
<name>A0ABR7DUG3_9BACT</name>
<reference evidence="2 3" key="1">
    <citation type="submission" date="2020-08" db="EMBL/GenBank/DDBJ databases">
        <title>Genome public.</title>
        <authorList>
            <person name="Liu C."/>
            <person name="Sun Q."/>
        </authorList>
    </citation>
    <scope>NUCLEOTIDE SEQUENCE [LARGE SCALE GENOMIC DNA]</scope>
    <source>
        <strain evidence="2 3">NSJ-79</strain>
    </source>
</reference>
<dbReference type="RefSeq" id="WP_186931547.1">
    <property type="nucleotide sequence ID" value="NZ_JACOOJ010000062.1"/>
</dbReference>
<gene>
    <name evidence="2" type="ORF">H8S65_19890</name>
</gene>
<feature type="coiled-coil region" evidence="1">
    <location>
        <begin position="3"/>
        <end position="30"/>
    </location>
</feature>
<organism evidence="2 3">
    <name type="scientific">Parabacteroides hominis</name>
    <dbReference type="NCBI Taxonomy" id="2763057"/>
    <lineage>
        <taxon>Bacteria</taxon>
        <taxon>Pseudomonadati</taxon>
        <taxon>Bacteroidota</taxon>
        <taxon>Bacteroidia</taxon>
        <taxon>Bacteroidales</taxon>
        <taxon>Tannerellaceae</taxon>
        <taxon>Parabacteroides</taxon>
    </lineage>
</organism>
<proteinExistence type="predicted"/>
<keyword evidence="3" id="KW-1185">Reference proteome</keyword>
<evidence type="ECO:0000256" key="1">
    <source>
        <dbReference type="SAM" id="Coils"/>
    </source>
</evidence>
<protein>
    <submittedName>
        <fullName evidence="2">Uncharacterized protein</fullName>
    </submittedName>
</protein>
<dbReference type="EMBL" id="JACOOJ010000062">
    <property type="protein sequence ID" value="MBC5635002.1"/>
    <property type="molecule type" value="Genomic_DNA"/>
</dbReference>
<keyword evidence="1" id="KW-0175">Coiled coil</keyword>
<comment type="caution">
    <text evidence="2">The sequence shown here is derived from an EMBL/GenBank/DDBJ whole genome shotgun (WGS) entry which is preliminary data.</text>
</comment>